<evidence type="ECO:0000256" key="1">
    <source>
        <dbReference type="SAM" id="MobiDB-lite"/>
    </source>
</evidence>
<evidence type="ECO:0000313" key="2">
    <source>
        <dbReference type="EMBL" id="SPC97486.1"/>
    </source>
</evidence>
<dbReference type="InterPro" id="IPR021109">
    <property type="entry name" value="Peptidase_aspartic_dom_sf"/>
</dbReference>
<dbReference type="Gene3D" id="2.40.70.10">
    <property type="entry name" value="Acid Proteases"/>
    <property type="match status" value="1"/>
</dbReference>
<feature type="region of interest" description="Disordered" evidence="1">
    <location>
        <begin position="867"/>
        <end position="895"/>
    </location>
</feature>
<feature type="region of interest" description="Disordered" evidence="1">
    <location>
        <begin position="573"/>
        <end position="596"/>
    </location>
</feature>
<reference evidence="2" key="1">
    <citation type="submission" date="2018-02" db="EMBL/GenBank/DDBJ databases">
        <authorList>
            <person name="Cohen D.B."/>
            <person name="Kent A.D."/>
        </authorList>
    </citation>
    <scope>NUCLEOTIDE SEQUENCE</scope>
</reference>
<proteinExistence type="predicted"/>
<dbReference type="PANTHER" id="PTHR33240:SF15">
    <property type="entry name" value="GAG-PRO-LIKE PROTEIN"/>
    <property type="match status" value="1"/>
</dbReference>
<name>A0A2N9G487_FAGSY</name>
<dbReference type="CDD" id="cd00303">
    <property type="entry name" value="retropepsin_like"/>
    <property type="match status" value="1"/>
</dbReference>
<dbReference type="EMBL" id="OIVN01001778">
    <property type="protein sequence ID" value="SPC97486.1"/>
    <property type="molecule type" value="Genomic_DNA"/>
</dbReference>
<organism evidence="2">
    <name type="scientific">Fagus sylvatica</name>
    <name type="common">Beechnut</name>
    <dbReference type="NCBI Taxonomy" id="28930"/>
    <lineage>
        <taxon>Eukaryota</taxon>
        <taxon>Viridiplantae</taxon>
        <taxon>Streptophyta</taxon>
        <taxon>Embryophyta</taxon>
        <taxon>Tracheophyta</taxon>
        <taxon>Spermatophyta</taxon>
        <taxon>Magnoliopsida</taxon>
        <taxon>eudicotyledons</taxon>
        <taxon>Gunneridae</taxon>
        <taxon>Pentapetalae</taxon>
        <taxon>rosids</taxon>
        <taxon>fabids</taxon>
        <taxon>Fagales</taxon>
        <taxon>Fagaceae</taxon>
        <taxon>Fagus</taxon>
    </lineage>
</organism>
<gene>
    <name evidence="2" type="ORF">FSB_LOCUS25368</name>
</gene>
<dbReference type="AlphaFoldDB" id="A0A2N9G487"/>
<dbReference type="PANTHER" id="PTHR33240">
    <property type="entry name" value="OS08G0508500 PROTEIN"/>
    <property type="match status" value="1"/>
</dbReference>
<feature type="compositionally biased region" description="Polar residues" evidence="1">
    <location>
        <begin position="884"/>
        <end position="895"/>
    </location>
</feature>
<sequence>MGHAAYRRKAPQTSSFQRYKVCAESEFGRESYGSRKSGCRSCFCALFRCKIPVKRGMLSANREFHVVAGVIIFPTHPGSRINLLRAGKTLRAKAAVREKKCVLLPAPCAAYFCKVPDLRKSELGLVRYGPANRGHRGVFGPFEGSFPIGIPAGPDKFLAIREFHVVHECVFFPMCPGSQINLLRVRKTLCASVATSVGKFRNFQQNLISSACFHARGRRSSRCRISTILELLTIRKLHVVAEVNLLPKGLGSSDQVAAVLATTLSFLVRFRPVKYGIEALDILYTLVKGWSVRFSFRSGQWSGQTLVKLGQTWSKILQTPGKCIPGRVSRVSGIVGPSRVRNGLVKPWSNLGQTWSTPVKLGQTWSNPWEMCPRTFVLEELFDVMSPRRIRPTWFGLPRFACRHPRKSRGNEVGATQGQRLALAFGTPWYESFTRGRGWYTRLSEKTPSVQVKMCPCPLIFGIIIWHHLWERLNRLLSFLRVVHGLTVIMEGTPNDGTSADPLMTPIERQMQVIATSVQDLAWETTRQNANGQPPHLFHKDHGHLTEDCVALKEQVETLVRQGKLQKYVSCLTNTRPTKPPAQKERAENNKPGPVGEIRTIIGGLASGGTSRASRKAYARQVHNIMVVQRPPKNARLDDQVISFSEEDAKGTHQPHDDALVVTINIASFTTRRVMIDNGSSADILYLPAYQQMKLDKDKLRPMDAPLVGFTGDRVCPVDIITLPITVGHYPKTISKTVDFLVVNYPLAYNAIIGRPTLNRLRAVTSTYHFFIKFPTKHGIGEVSGDQIAARECYLASLGTKGRNQTMTIEERKPLVQLSEELDTIELEDWSPERTTKIGADLPPQIRESLIQFLRNNKDIFAWSTLSDETKPSNGGRPKLLSANLETPTKNNLND</sequence>
<protein>
    <submittedName>
        <fullName evidence="2">Uncharacterized protein</fullName>
    </submittedName>
</protein>
<accession>A0A2N9G487</accession>